<evidence type="ECO:0000313" key="2">
    <source>
        <dbReference type="Proteomes" id="UP000030689"/>
    </source>
</evidence>
<dbReference type="EMBL" id="KI517408">
    <property type="protein sequence ID" value="ESQ49108.1"/>
    <property type="molecule type" value="Genomic_DNA"/>
</dbReference>
<dbReference type="OMA" id="MYDPTEA"/>
<dbReference type="PANTHER" id="PTHR17985:SF8">
    <property type="entry name" value="TRANSPORT AND GOLGI ORGANIZATION PROTEIN 2 HOMOLOG"/>
    <property type="match status" value="1"/>
</dbReference>
<dbReference type="Proteomes" id="UP000030689">
    <property type="component" value="Unassembled WGS sequence"/>
</dbReference>
<gene>
    <name evidence="1" type="ORF">EUTSA_v10021358mg</name>
</gene>
<protein>
    <submittedName>
        <fullName evidence="1">Uncharacterized protein</fullName>
    </submittedName>
</protein>
<reference evidence="1 2" key="1">
    <citation type="journal article" date="2013" name="Front. Plant Sci.">
        <title>The Reference Genome of the Halophytic Plant Eutrema salsugineum.</title>
        <authorList>
            <person name="Yang R."/>
            <person name="Jarvis D.E."/>
            <person name="Chen H."/>
            <person name="Beilstein M.A."/>
            <person name="Grimwood J."/>
            <person name="Jenkins J."/>
            <person name="Shu S."/>
            <person name="Prochnik S."/>
            <person name="Xin M."/>
            <person name="Ma C."/>
            <person name="Schmutz J."/>
            <person name="Wing R.A."/>
            <person name="Mitchell-Olds T."/>
            <person name="Schumaker K.S."/>
            <person name="Wang X."/>
        </authorList>
    </citation>
    <scope>NUCLEOTIDE SEQUENCE [LARGE SCALE GENOMIC DNA]</scope>
</reference>
<sequence length="258" mass="29383">MGIVAFHWENKQLTLLHNRDNFDYWRIKAADWDKKEEILSGWIEQLGGTWCGISKSGRVAFLVDSDSFSNGLNRCLNSAKLPAEFLATSWSPAEFASMVAKRDSFNTGLAYNLIVADITSNTMSYISKPLAKKKNVHTENVGFGVHILSLAGLDAKSPKDLRLRHHFMEMLIGDYKNKPLKEIATRLMYDPNEAVKGDKLSAIFVDSMIQINRGEKRRYRTTCTTALTVNPDKEVKFFEGYLMISGQWKEHDFTFQLD</sequence>
<organism evidence="1 2">
    <name type="scientific">Eutrema salsugineum</name>
    <name type="common">Saltwater cress</name>
    <name type="synonym">Sisymbrium salsugineum</name>
    <dbReference type="NCBI Taxonomy" id="72664"/>
    <lineage>
        <taxon>Eukaryota</taxon>
        <taxon>Viridiplantae</taxon>
        <taxon>Streptophyta</taxon>
        <taxon>Embryophyta</taxon>
        <taxon>Tracheophyta</taxon>
        <taxon>Spermatophyta</taxon>
        <taxon>Magnoliopsida</taxon>
        <taxon>eudicotyledons</taxon>
        <taxon>Gunneridae</taxon>
        <taxon>Pentapetalae</taxon>
        <taxon>rosids</taxon>
        <taxon>malvids</taxon>
        <taxon>Brassicales</taxon>
        <taxon>Brassicaceae</taxon>
        <taxon>Eutremeae</taxon>
        <taxon>Eutrema</taxon>
    </lineage>
</organism>
<name>V4M9P1_EUTSA</name>
<dbReference type="AlphaFoldDB" id="V4M9P1"/>
<dbReference type="Pfam" id="PF05742">
    <property type="entry name" value="TANGO2"/>
    <property type="match status" value="1"/>
</dbReference>
<dbReference type="Gramene" id="ESQ49108">
    <property type="protein sequence ID" value="ESQ49108"/>
    <property type="gene ID" value="EUTSA_v10021358mg"/>
</dbReference>
<accession>V4M9P1</accession>
<dbReference type="KEGG" id="eus:EUTSA_v10021358mg"/>
<keyword evidence="2" id="KW-1185">Reference proteome</keyword>
<dbReference type="OrthoDB" id="1022087at2759"/>
<proteinExistence type="predicted"/>
<dbReference type="eggNOG" id="KOG2342">
    <property type="taxonomic scope" value="Eukaryota"/>
</dbReference>
<dbReference type="PANTHER" id="PTHR17985">
    <property type="entry name" value="SER/THR-RICH PROTEIN T10 IN DGCR REGION"/>
    <property type="match status" value="1"/>
</dbReference>
<dbReference type="InterPro" id="IPR008551">
    <property type="entry name" value="TANGO2"/>
</dbReference>
<evidence type="ECO:0000313" key="1">
    <source>
        <dbReference type="EMBL" id="ESQ49108.1"/>
    </source>
</evidence>